<sequence>MHNVNDSITIETLLSMVEAKFHLPYVASATLVAWNVETETAEVHMSFTLNGKHDPEQDMTLYAQAAFCGGEMGAATAVHPFTARQGERYYVPVTAS</sequence>
<dbReference type="KEGG" id="vg:40086299"/>
<dbReference type="RefSeq" id="YP_009610209.1">
    <property type="nucleotide sequence ID" value="NC_042001.1"/>
</dbReference>
<reference evidence="2" key="1">
    <citation type="submission" date="2017-06" db="EMBL/GenBank/DDBJ databases">
        <authorList>
            <person name="Kim H.J."/>
            <person name="Triplett B.A."/>
        </authorList>
    </citation>
    <scope>NUCLEOTIDE SEQUENCE [LARGE SCALE GENOMIC DNA]</scope>
</reference>
<proteinExistence type="predicted"/>
<organism evidence="1 2">
    <name type="scientific">Arthrobacter phage Molivia</name>
    <dbReference type="NCBI Taxonomy" id="2015839"/>
    <lineage>
        <taxon>Viruses</taxon>
        <taxon>Duplodnaviria</taxon>
        <taxon>Heunggongvirae</taxon>
        <taxon>Uroviricota</taxon>
        <taxon>Caudoviricetes</taxon>
        <taxon>Amigovirus</taxon>
        <taxon>Amigovirus molivia</taxon>
    </lineage>
</organism>
<gene>
    <name evidence="1" type="primary">87</name>
    <name evidence="1" type="ORF">SEA_MOLIVIA_87</name>
</gene>
<dbReference type="GeneID" id="40086299"/>
<dbReference type="OrthoDB" id="40154at10239"/>
<name>A0A286S1U7_9CAUD</name>
<protein>
    <submittedName>
        <fullName evidence="1">Uncharacterized protein</fullName>
    </submittedName>
</protein>
<evidence type="ECO:0000313" key="1">
    <source>
        <dbReference type="EMBL" id="ASX99308.1"/>
    </source>
</evidence>
<evidence type="ECO:0000313" key="2">
    <source>
        <dbReference type="Proteomes" id="UP000225204"/>
    </source>
</evidence>
<accession>A0A286S1U7</accession>
<keyword evidence="2" id="KW-1185">Reference proteome</keyword>
<dbReference type="Proteomes" id="UP000225204">
    <property type="component" value="Segment"/>
</dbReference>
<dbReference type="EMBL" id="MF185731">
    <property type="protein sequence ID" value="ASX99308.1"/>
    <property type="molecule type" value="Genomic_DNA"/>
</dbReference>